<comment type="caution">
    <text evidence="1">Lacks conserved residue(s) required for the propagation of feature annotation.</text>
</comment>
<feature type="binding site" evidence="1">
    <location>
        <position position="141"/>
    </location>
    <ligand>
        <name>Zn(2+)</name>
        <dbReference type="ChEBI" id="CHEBI:29105"/>
        <note>catalytic</note>
    </ligand>
</feature>
<evidence type="ECO:0000313" key="6">
    <source>
        <dbReference type="Proteomes" id="UP000094527"/>
    </source>
</evidence>
<sequence length="403" mass="45806">MAFQKVSWVYWISFLVVFTNSFLSSFGYICDVPQEWFQDINGTKAHNSNNSLWINGIVKYRFHPSLSKEDRVEVWKAFEEYHSKTCIRFQPWRKGDPDYTEIMVDSEVCGRAEICRKGGYQFTKFGNDCRSMAVMIHELGHTLCLYHEQQRPDRDDFLDFGNCDEDEIFPIAQFSDELSSAIYDYGSQMHYQCKTCLGGWPSTSGVTKCGIDITPGLSVIDADNINRLYNCQGCYRHRWRPIENLTPDDVNNMYNFGYKSSYGYIYPCRGLVNGEISVGKYSVRSKVCTVSHQGLEYELERGAEVLTIPGGRNQHGATYRLINQRHVKFPENVIEAAVFAGRKSEDEGAGPTFIAFATLKTGLLGTEDSIGMVGLQKGQFQNAIVTINKKVVTVENYLILVCS</sequence>
<keyword evidence="1 2" id="KW-0645">Protease</keyword>
<dbReference type="InterPro" id="IPR024079">
    <property type="entry name" value="MetalloPept_cat_dom_sf"/>
</dbReference>
<accession>A0A1D2M8Z2</accession>
<evidence type="ECO:0000313" key="5">
    <source>
        <dbReference type="EMBL" id="ODM89445.1"/>
    </source>
</evidence>
<dbReference type="STRING" id="48709.A0A1D2M8Z2"/>
<dbReference type="AlphaFoldDB" id="A0A1D2M8Z2"/>
<protein>
    <recommendedName>
        <fullName evidence="2">Metalloendopeptidase</fullName>
        <ecNumber evidence="2">3.4.24.-</ecNumber>
    </recommendedName>
</protein>
<dbReference type="SMART" id="SM00235">
    <property type="entry name" value="ZnMc"/>
    <property type="match status" value="1"/>
</dbReference>
<comment type="caution">
    <text evidence="5">The sequence shown here is derived from an EMBL/GenBank/DDBJ whole genome shotgun (WGS) entry which is preliminary data.</text>
</comment>
<feature type="domain" description="Peptidase M12A" evidence="4">
    <location>
        <begin position="44"/>
        <end position="232"/>
    </location>
</feature>
<keyword evidence="6" id="KW-1185">Reference proteome</keyword>
<organism evidence="5 6">
    <name type="scientific">Orchesella cincta</name>
    <name type="common">Springtail</name>
    <name type="synonym">Podura cincta</name>
    <dbReference type="NCBI Taxonomy" id="48709"/>
    <lineage>
        <taxon>Eukaryota</taxon>
        <taxon>Metazoa</taxon>
        <taxon>Ecdysozoa</taxon>
        <taxon>Arthropoda</taxon>
        <taxon>Hexapoda</taxon>
        <taxon>Collembola</taxon>
        <taxon>Entomobryomorpha</taxon>
        <taxon>Entomobryoidea</taxon>
        <taxon>Orchesellidae</taxon>
        <taxon>Orchesellinae</taxon>
        <taxon>Orchesella</taxon>
    </lineage>
</organism>
<dbReference type="InterPro" id="IPR006026">
    <property type="entry name" value="Peptidase_Metallo"/>
</dbReference>
<keyword evidence="1 2" id="KW-0378">Hydrolase</keyword>
<dbReference type="EC" id="3.4.24.-" evidence="2"/>
<dbReference type="GO" id="GO:0004222">
    <property type="term" value="F:metalloendopeptidase activity"/>
    <property type="evidence" value="ECO:0007669"/>
    <property type="project" value="UniProtKB-UniRule"/>
</dbReference>
<keyword evidence="3" id="KW-0812">Transmembrane</keyword>
<dbReference type="PANTHER" id="PTHR10127">
    <property type="entry name" value="DISCOIDIN, CUB, EGF, LAMININ , AND ZINC METALLOPROTEASE DOMAIN CONTAINING"/>
    <property type="match status" value="1"/>
</dbReference>
<feature type="transmembrane region" description="Helical" evidence="3">
    <location>
        <begin position="7"/>
        <end position="29"/>
    </location>
</feature>
<evidence type="ECO:0000256" key="2">
    <source>
        <dbReference type="RuleBase" id="RU361183"/>
    </source>
</evidence>
<evidence type="ECO:0000256" key="3">
    <source>
        <dbReference type="SAM" id="Phobius"/>
    </source>
</evidence>
<evidence type="ECO:0000259" key="4">
    <source>
        <dbReference type="PROSITE" id="PS51864"/>
    </source>
</evidence>
<dbReference type="GO" id="GO:0008270">
    <property type="term" value="F:zinc ion binding"/>
    <property type="evidence" value="ECO:0007669"/>
    <property type="project" value="UniProtKB-UniRule"/>
</dbReference>
<dbReference type="PROSITE" id="PS51864">
    <property type="entry name" value="ASTACIN"/>
    <property type="match status" value="1"/>
</dbReference>
<dbReference type="EMBL" id="LJIJ01002636">
    <property type="protein sequence ID" value="ODM89445.1"/>
    <property type="molecule type" value="Genomic_DNA"/>
</dbReference>
<feature type="active site" evidence="1">
    <location>
        <position position="138"/>
    </location>
</feature>
<name>A0A1D2M8Z2_ORCCI</name>
<reference evidence="5 6" key="1">
    <citation type="journal article" date="2016" name="Genome Biol. Evol.">
        <title>Gene Family Evolution Reflects Adaptation to Soil Environmental Stressors in the Genome of the Collembolan Orchesella cincta.</title>
        <authorList>
            <person name="Faddeeva-Vakhrusheva A."/>
            <person name="Derks M.F."/>
            <person name="Anvar S.Y."/>
            <person name="Agamennone V."/>
            <person name="Suring W."/>
            <person name="Smit S."/>
            <person name="van Straalen N.M."/>
            <person name="Roelofs D."/>
        </authorList>
    </citation>
    <scope>NUCLEOTIDE SEQUENCE [LARGE SCALE GENOMIC DNA]</scope>
    <source>
        <tissue evidence="5">Mixed pool</tissue>
    </source>
</reference>
<keyword evidence="1 2" id="KW-0479">Metal-binding</keyword>
<proteinExistence type="predicted"/>
<keyword evidence="1 2" id="KW-0862">Zinc</keyword>
<keyword evidence="3" id="KW-1133">Transmembrane helix</keyword>
<comment type="cofactor">
    <cofactor evidence="1 2">
        <name>Zn(2+)</name>
        <dbReference type="ChEBI" id="CHEBI:29105"/>
    </cofactor>
    <text evidence="1 2">Binds 1 zinc ion per subunit.</text>
</comment>
<gene>
    <name evidence="5" type="ORF">Ocin01_17239</name>
</gene>
<feature type="binding site" evidence="1">
    <location>
        <position position="147"/>
    </location>
    <ligand>
        <name>Zn(2+)</name>
        <dbReference type="ChEBI" id="CHEBI:29105"/>
        <note>catalytic</note>
    </ligand>
</feature>
<dbReference type="Pfam" id="PF01400">
    <property type="entry name" value="Astacin"/>
    <property type="match status" value="1"/>
</dbReference>
<dbReference type="PRINTS" id="PR00480">
    <property type="entry name" value="ASTACIN"/>
</dbReference>
<feature type="binding site" evidence="1">
    <location>
        <position position="137"/>
    </location>
    <ligand>
        <name>Zn(2+)</name>
        <dbReference type="ChEBI" id="CHEBI:29105"/>
        <note>catalytic</note>
    </ligand>
</feature>
<dbReference type="InterPro" id="IPR006616">
    <property type="entry name" value="DM9_repeat"/>
</dbReference>
<dbReference type="Gene3D" id="3.40.390.10">
    <property type="entry name" value="Collagenase (Catalytic Domain)"/>
    <property type="match status" value="1"/>
</dbReference>
<dbReference type="GO" id="GO:0006508">
    <property type="term" value="P:proteolysis"/>
    <property type="evidence" value="ECO:0007669"/>
    <property type="project" value="UniProtKB-KW"/>
</dbReference>
<dbReference type="InterPro" id="IPR001506">
    <property type="entry name" value="Peptidase_M12A"/>
</dbReference>
<dbReference type="Pfam" id="PF11901">
    <property type="entry name" value="DM9"/>
    <property type="match status" value="1"/>
</dbReference>
<keyword evidence="1 2" id="KW-0482">Metalloprotease</keyword>
<evidence type="ECO:0000256" key="1">
    <source>
        <dbReference type="PROSITE-ProRule" id="PRU01211"/>
    </source>
</evidence>
<dbReference type="SUPFAM" id="SSF55486">
    <property type="entry name" value="Metalloproteases ('zincins'), catalytic domain"/>
    <property type="match status" value="1"/>
</dbReference>
<dbReference type="OrthoDB" id="1925699at2759"/>
<dbReference type="Proteomes" id="UP000094527">
    <property type="component" value="Unassembled WGS sequence"/>
</dbReference>
<keyword evidence="3" id="KW-0472">Membrane</keyword>
<dbReference type="PANTHER" id="PTHR10127:SF850">
    <property type="entry name" value="METALLOENDOPEPTIDASE"/>
    <property type="match status" value="1"/>
</dbReference>